<reference evidence="1 2" key="1">
    <citation type="journal article" date="2020" name="Mol. Biol. Evol.">
        <title>Distinct Expression and Methylation Patterns for Genes with Different Fates following a Single Whole-Genome Duplication in Flowering Plants.</title>
        <authorList>
            <person name="Shi T."/>
            <person name="Rahmani R.S."/>
            <person name="Gugger P.F."/>
            <person name="Wang M."/>
            <person name="Li H."/>
            <person name="Zhang Y."/>
            <person name="Li Z."/>
            <person name="Wang Q."/>
            <person name="Van de Peer Y."/>
            <person name="Marchal K."/>
            <person name="Chen J."/>
        </authorList>
    </citation>
    <scope>NUCLEOTIDE SEQUENCE [LARGE SCALE GENOMIC DNA]</scope>
    <source>
        <tissue evidence="1">Leaf</tissue>
    </source>
</reference>
<keyword evidence="2" id="KW-1185">Reference proteome</keyword>
<name>A0A822YQ06_NELNU</name>
<dbReference type="AlphaFoldDB" id="A0A822YQ06"/>
<protein>
    <submittedName>
        <fullName evidence="1">Uncharacterized protein</fullName>
    </submittedName>
</protein>
<organism evidence="1 2">
    <name type="scientific">Nelumbo nucifera</name>
    <name type="common">Sacred lotus</name>
    <dbReference type="NCBI Taxonomy" id="4432"/>
    <lineage>
        <taxon>Eukaryota</taxon>
        <taxon>Viridiplantae</taxon>
        <taxon>Streptophyta</taxon>
        <taxon>Embryophyta</taxon>
        <taxon>Tracheophyta</taxon>
        <taxon>Spermatophyta</taxon>
        <taxon>Magnoliopsida</taxon>
        <taxon>Proteales</taxon>
        <taxon>Nelumbonaceae</taxon>
        <taxon>Nelumbo</taxon>
    </lineage>
</organism>
<proteinExistence type="predicted"/>
<gene>
    <name evidence="1" type="ORF">HUJ06_005300</name>
</gene>
<sequence length="43" mass="4998">MSVETDNLTLELFPYRSILNVNGEQEITNCEVEHLVELRTEMS</sequence>
<dbReference type="Proteomes" id="UP000607653">
    <property type="component" value="Unassembled WGS sequence"/>
</dbReference>
<dbReference type="EMBL" id="DUZY01000004">
    <property type="protein sequence ID" value="DAD34660.1"/>
    <property type="molecule type" value="Genomic_DNA"/>
</dbReference>
<accession>A0A822YQ06</accession>
<evidence type="ECO:0000313" key="1">
    <source>
        <dbReference type="EMBL" id="DAD34660.1"/>
    </source>
</evidence>
<comment type="caution">
    <text evidence="1">The sequence shown here is derived from an EMBL/GenBank/DDBJ whole genome shotgun (WGS) entry which is preliminary data.</text>
</comment>
<evidence type="ECO:0000313" key="2">
    <source>
        <dbReference type="Proteomes" id="UP000607653"/>
    </source>
</evidence>